<comment type="caution">
    <text evidence="2">The sequence shown here is derived from an EMBL/GenBank/DDBJ whole genome shotgun (WGS) entry which is preliminary data.</text>
</comment>
<dbReference type="InterPro" id="IPR001478">
    <property type="entry name" value="PDZ"/>
</dbReference>
<reference evidence="2 3" key="1">
    <citation type="submission" date="2020-03" db="EMBL/GenBank/DDBJ databases">
        <title>Genomic Encyclopedia of Type Strains, Phase IV (KMG-IV): sequencing the most valuable type-strain genomes for metagenomic binning, comparative biology and taxonomic classification.</title>
        <authorList>
            <person name="Goeker M."/>
        </authorList>
    </citation>
    <scope>NUCLEOTIDE SEQUENCE [LARGE SCALE GENOMIC DNA]</scope>
    <source>
        <strain evidence="2 3">DSM 29762</strain>
    </source>
</reference>
<dbReference type="AlphaFoldDB" id="A0A846QRJ9"/>
<dbReference type="Pfam" id="PF13650">
    <property type="entry name" value="Asp_protease_2"/>
    <property type="match status" value="2"/>
</dbReference>
<dbReference type="Pfam" id="PF17820">
    <property type="entry name" value="PDZ_6"/>
    <property type="match status" value="1"/>
</dbReference>
<sequence>MPIDVNGAELSFILDSGANKPILFNISDQDSVQINNVSEITIRGLGNGMPIKALKSKENQFRIGKVENKDQELYVVLDKSINLSPSLGMPIHGIIGYDLFRDFVVEINYINKVIKLHDPKFYRHKDNRKIRSLPLAIEKNKAYVDGGIFLGKGKNVPVRLLVDTGSSDAVWLFENQKKGLDVPHNNYDDFLGRGLSGDIYGKRTKVHSFSIGSFILNDAKAAFPDMESFGTINNMGNRNGSVGGEVLKRFNVVFDYSRKKVTFRKNGNFKEPFQYNWAGIELQHDGVRYIAESIADARGVVIEDDRNSFGNVQILMENKTRLSLVPEIVVSSIRLGSPAAEAGLREGDLILAINGKRIHKYKLQEVMKMLNEKEGKKVKVLIERYNSDLLFTFVLKKLF</sequence>
<dbReference type="SUPFAM" id="SSF50156">
    <property type="entry name" value="PDZ domain-like"/>
    <property type="match status" value="1"/>
</dbReference>
<proteinExistence type="predicted"/>
<evidence type="ECO:0000259" key="1">
    <source>
        <dbReference type="PROSITE" id="PS50106"/>
    </source>
</evidence>
<dbReference type="InterPro" id="IPR041489">
    <property type="entry name" value="PDZ_6"/>
</dbReference>
<evidence type="ECO:0000313" key="2">
    <source>
        <dbReference type="EMBL" id="NJB70718.1"/>
    </source>
</evidence>
<dbReference type="Gene3D" id="2.40.70.10">
    <property type="entry name" value="Acid Proteases"/>
    <property type="match status" value="2"/>
</dbReference>
<dbReference type="PROSITE" id="PS50106">
    <property type="entry name" value="PDZ"/>
    <property type="match status" value="1"/>
</dbReference>
<dbReference type="Gene3D" id="2.30.42.10">
    <property type="match status" value="1"/>
</dbReference>
<dbReference type="SMART" id="SM00228">
    <property type="entry name" value="PDZ"/>
    <property type="match status" value="1"/>
</dbReference>
<organism evidence="2 3">
    <name type="scientific">Saonia flava</name>
    <dbReference type="NCBI Taxonomy" id="523696"/>
    <lineage>
        <taxon>Bacteria</taxon>
        <taxon>Pseudomonadati</taxon>
        <taxon>Bacteroidota</taxon>
        <taxon>Flavobacteriia</taxon>
        <taxon>Flavobacteriales</taxon>
        <taxon>Flavobacteriaceae</taxon>
        <taxon>Saonia</taxon>
    </lineage>
</organism>
<protein>
    <submittedName>
        <fullName evidence="2">Putative aspartyl protease</fullName>
    </submittedName>
</protein>
<keyword evidence="2" id="KW-0378">Hydrolase</keyword>
<dbReference type="GO" id="GO:0008233">
    <property type="term" value="F:peptidase activity"/>
    <property type="evidence" value="ECO:0007669"/>
    <property type="project" value="UniProtKB-KW"/>
</dbReference>
<evidence type="ECO:0000313" key="3">
    <source>
        <dbReference type="Proteomes" id="UP000590442"/>
    </source>
</evidence>
<gene>
    <name evidence="2" type="ORF">GGR42_001180</name>
</gene>
<dbReference type="RefSeq" id="WP_245201401.1">
    <property type="nucleotide sequence ID" value="NZ_JAATJJ010000001.1"/>
</dbReference>
<accession>A0A846QRJ9</accession>
<keyword evidence="3" id="KW-1185">Reference proteome</keyword>
<feature type="domain" description="PDZ" evidence="1">
    <location>
        <begin position="299"/>
        <end position="372"/>
    </location>
</feature>
<dbReference type="Proteomes" id="UP000590442">
    <property type="component" value="Unassembled WGS sequence"/>
</dbReference>
<keyword evidence="2" id="KW-0645">Protease</keyword>
<dbReference type="InterPro" id="IPR021109">
    <property type="entry name" value="Peptidase_aspartic_dom_sf"/>
</dbReference>
<dbReference type="EMBL" id="JAATJJ010000001">
    <property type="protein sequence ID" value="NJB70718.1"/>
    <property type="molecule type" value="Genomic_DNA"/>
</dbReference>
<dbReference type="GO" id="GO:0006508">
    <property type="term" value="P:proteolysis"/>
    <property type="evidence" value="ECO:0007669"/>
    <property type="project" value="UniProtKB-KW"/>
</dbReference>
<dbReference type="InterPro" id="IPR036034">
    <property type="entry name" value="PDZ_sf"/>
</dbReference>
<name>A0A846QRJ9_9FLAO</name>